<sequence>MSWRPPGHSLCMRGDTESAWDGAVPDSGAVPARATDLLPNSRQWRAGCARLAREALARRPGAPTSPEDQEAPVDSESPRLPTARPNVPLADAHAMKHTRHRSVTNAEYAAAVYPVLFSFTPCRHGARVLVNVAQANARATKRMAH</sequence>
<name>A0AAD7MQC2_9AGAR</name>
<comment type="caution">
    <text evidence="2">The sequence shown here is derived from an EMBL/GenBank/DDBJ whole genome shotgun (WGS) entry which is preliminary data.</text>
</comment>
<dbReference type="AlphaFoldDB" id="A0AAD7MQC2"/>
<evidence type="ECO:0000256" key="1">
    <source>
        <dbReference type="SAM" id="MobiDB-lite"/>
    </source>
</evidence>
<protein>
    <submittedName>
        <fullName evidence="2">Uncharacterized protein</fullName>
    </submittedName>
</protein>
<dbReference type="EMBL" id="JARKIB010000174">
    <property type="protein sequence ID" value="KAJ7728230.1"/>
    <property type="molecule type" value="Genomic_DNA"/>
</dbReference>
<feature type="region of interest" description="Disordered" evidence="1">
    <location>
        <begin position="14"/>
        <end position="35"/>
    </location>
</feature>
<proteinExistence type="predicted"/>
<evidence type="ECO:0000313" key="3">
    <source>
        <dbReference type="Proteomes" id="UP001215598"/>
    </source>
</evidence>
<organism evidence="2 3">
    <name type="scientific">Mycena metata</name>
    <dbReference type="NCBI Taxonomy" id="1033252"/>
    <lineage>
        <taxon>Eukaryota</taxon>
        <taxon>Fungi</taxon>
        <taxon>Dikarya</taxon>
        <taxon>Basidiomycota</taxon>
        <taxon>Agaricomycotina</taxon>
        <taxon>Agaricomycetes</taxon>
        <taxon>Agaricomycetidae</taxon>
        <taxon>Agaricales</taxon>
        <taxon>Marasmiineae</taxon>
        <taxon>Mycenaceae</taxon>
        <taxon>Mycena</taxon>
    </lineage>
</organism>
<evidence type="ECO:0000313" key="2">
    <source>
        <dbReference type="EMBL" id="KAJ7728230.1"/>
    </source>
</evidence>
<gene>
    <name evidence="2" type="ORF">B0H16DRAFT_1894200</name>
</gene>
<dbReference type="Proteomes" id="UP001215598">
    <property type="component" value="Unassembled WGS sequence"/>
</dbReference>
<feature type="region of interest" description="Disordered" evidence="1">
    <location>
        <begin position="55"/>
        <end position="86"/>
    </location>
</feature>
<reference evidence="2" key="1">
    <citation type="submission" date="2023-03" db="EMBL/GenBank/DDBJ databases">
        <title>Massive genome expansion in bonnet fungi (Mycena s.s.) driven by repeated elements and novel gene families across ecological guilds.</title>
        <authorList>
            <consortium name="Lawrence Berkeley National Laboratory"/>
            <person name="Harder C.B."/>
            <person name="Miyauchi S."/>
            <person name="Viragh M."/>
            <person name="Kuo A."/>
            <person name="Thoen E."/>
            <person name="Andreopoulos B."/>
            <person name="Lu D."/>
            <person name="Skrede I."/>
            <person name="Drula E."/>
            <person name="Henrissat B."/>
            <person name="Morin E."/>
            <person name="Kohler A."/>
            <person name="Barry K."/>
            <person name="LaButti K."/>
            <person name="Morin E."/>
            <person name="Salamov A."/>
            <person name="Lipzen A."/>
            <person name="Mereny Z."/>
            <person name="Hegedus B."/>
            <person name="Baldrian P."/>
            <person name="Stursova M."/>
            <person name="Weitz H."/>
            <person name="Taylor A."/>
            <person name="Grigoriev I.V."/>
            <person name="Nagy L.G."/>
            <person name="Martin F."/>
            <person name="Kauserud H."/>
        </authorList>
    </citation>
    <scope>NUCLEOTIDE SEQUENCE</scope>
    <source>
        <strain evidence="2">CBHHK182m</strain>
    </source>
</reference>
<keyword evidence="3" id="KW-1185">Reference proteome</keyword>
<accession>A0AAD7MQC2</accession>